<dbReference type="STRING" id="980561.A1359_18255"/>
<accession>A0A177MVU4</accession>
<dbReference type="Proteomes" id="UP000078476">
    <property type="component" value="Unassembled WGS sequence"/>
</dbReference>
<dbReference type="Gene3D" id="1.10.287.2500">
    <property type="match status" value="1"/>
</dbReference>
<evidence type="ECO:0000313" key="2">
    <source>
        <dbReference type="Proteomes" id="UP000078476"/>
    </source>
</evidence>
<reference evidence="1 2" key="1">
    <citation type="submission" date="2016-03" db="EMBL/GenBank/DDBJ databases">
        <authorList>
            <person name="Ploux O."/>
        </authorList>
    </citation>
    <scope>NUCLEOTIDE SEQUENCE [LARGE SCALE GENOMIC DNA]</scope>
    <source>
        <strain evidence="1 2">R-45370</strain>
    </source>
</reference>
<dbReference type="EMBL" id="LUUI01000164">
    <property type="protein sequence ID" value="OAI09836.1"/>
    <property type="molecule type" value="Genomic_DNA"/>
</dbReference>
<protein>
    <submittedName>
        <fullName evidence="1">Uncharacterized protein</fullName>
    </submittedName>
</protein>
<evidence type="ECO:0000313" key="1">
    <source>
        <dbReference type="EMBL" id="OAI09836.1"/>
    </source>
</evidence>
<keyword evidence="2" id="KW-1185">Reference proteome</keyword>
<proteinExistence type="predicted"/>
<organism evidence="1 2">
    <name type="scientific">Methylomonas lenta</name>
    <dbReference type="NCBI Taxonomy" id="980561"/>
    <lineage>
        <taxon>Bacteria</taxon>
        <taxon>Pseudomonadati</taxon>
        <taxon>Pseudomonadota</taxon>
        <taxon>Gammaproteobacteria</taxon>
        <taxon>Methylococcales</taxon>
        <taxon>Methylococcaceae</taxon>
        <taxon>Methylomonas</taxon>
    </lineage>
</organism>
<name>A0A177MVU4_9GAMM</name>
<dbReference type="AlphaFoldDB" id="A0A177MVU4"/>
<dbReference type="InterPro" id="IPR053756">
    <property type="entry name" value="Toxin_immunity_effector"/>
</dbReference>
<sequence length="82" mass="9254">MPENISNNALILALLSLNGEIAIQNDYLESGEIPEEEVENEQEVLGDLEQAFMEFVDLYKARSRNDQTLPSLEELLAGEEEE</sequence>
<dbReference type="RefSeq" id="WP_066988091.1">
    <property type="nucleotide sequence ID" value="NZ_LUUI01000164.1"/>
</dbReference>
<comment type="caution">
    <text evidence="1">The sequence shown here is derived from an EMBL/GenBank/DDBJ whole genome shotgun (WGS) entry which is preliminary data.</text>
</comment>
<gene>
    <name evidence="1" type="ORF">A1359_18255</name>
</gene>